<gene>
    <name evidence="1" type="primary">PARPA_00940.1 scaffold 1336</name>
</gene>
<evidence type="ECO:0000313" key="2">
    <source>
        <dbReference type="Proteomes" id="UP000054107"/>
    </source>
</evidence>
<dbReference type="Pfam" id="PF00721">
    <property type="entry name" value="TMV_coat"/>
    <property type="match status" value="1"/>
</dbReference>
<name>A0A0B7MP40_9FUNG</name>
<accession>A0A0B7MP40</accession>
<proteinExistence type="predicted"/>
<organism evidence="1 2">
    <name type="scientific">Parasitella parasitica</name>
    <dbReference type="NCBI Taxonomy" id="35722"/>
    <lineage>
        <taxon>Eukaryota</taxon>
        <taxon>Fungi</taxon>
        <taxon>Fungi incertae sedis</taxon>
        <taxon>Mucoromycota</taxon>
        <taxon>Mucoromycotina</taxon>
        <taxon>Mucoromycetes</taxon>
        <taxon>Mucorales</taxon>
        <taxon>Mucorineae</taxon>
        <taxon>Mucoraceae</taxon>
        <taxon>Parasitella</taxon>
    </lineage>
</organism>
<sequence length="182" mass="21022">MVYVNWEASSSAANLSTFKWYSVESIIDYIQSLRQNVIYRLRQETSMPVLSCIEAPVSKTKRFQQGYFICDGVGNWEYNLNRLSLYLVRLNRSPSCQLSASFETAIERDVLRTVHSMLGAIEKKVDMMDQFAFETRYGLVWEATAAKEDDHDVMKCPNIFCYCYKNAVVYISLLLGKKNKAM</sequence>
<dbReference type="GO" id="GO:0005198">
    <property type="term" value="F:structural molecule activity"/>
    <property type="evidence" value="ECO:0007669"/>
    <property type="project" value="InterPro"/>
</dbReference>
<evidence type="ECO:0000313" key="1">
    <source>
        <dbReference type="EMBL" id="CEP07636.1"/>
    </source>
</evidence>
<dbReference type="Proteomes" id="UP000054107">
    <property type="component" value="Unassembled WGS sequence"/>
</dbReference>
<keyword evidence="2" id="KW-1185">Reference proteome</keyword>
<reference evidence="1 2" key="1">
    <citation type="submission" date="2014-09" db="EMBL/GenBank/DDBJ databases">
        <authorList>
            <person name="Ellenberger Sabrina"/>
        </authorList>
    </citation>
    <scope>NUCLEOTIDE SEQUENCE [LARGE SCALE GENOMIC DNA]</scope>
    <source>
        <strain evidence="1 2">CBS 412.66</strain>
    </source>
</reference>
<dbReference type="InterPro" id="IPR001337">
    <property type="entry name" value="TMV-like_coat"/>
</dbReference>
<protein>
    <submittedName>
        <fullName evidence="1">Uncharacterized protein</fullName>
    </submittedName>
</protein>
<dbReference type="AlphaFoldDB" id="A0A0B7MP40"/>
<dbReference type="OrthoDB" id="2237965at2759"/>
<dbReference type="EMBL" id="LN719412">
    <property type="protein sequence ID" value="CEP07636.1"/>
    <property type="molecule type" value="Genomic_DNA"/>
</dbReference>